<name>A0ABS4YFL1_9MICO</name>
<sequence length="67" mass="7151">MIGSRARIDDGVTIGDGAVVWGHITSDVAPEEVRRDGQTFDALTECCEEAASGSQGGWLPKQYGRAR</sequence>
<keyword evidence="2" id="KW-1185">Reference proteome</keyword>
<comment type="caution">
    <text evidence="1">The sequence shown here is derived from an EMBL/GenBank/DDBJ whole genome shotgun (WGS) entry which is preliminary data.</text>
</comment>
<organism evidence="1 2">
    <name type="scientific">Brachybacterium fresconis</name>
    <dbReference type="NCBI Taxonomy" id="173363"/>
    <lineage>
        <taxon>Bacteria</taxon>
        <taxon>Bacillati</taxon>
        <taxon>Actinomycetota</taxon>
        <taxon>Actinomycetes</taxon>
        <taxon>Micrococcales</taxon>
        <taxon>Dermabacteraceae</taxon>
        <taxon>Brachybacterium</taxon>
    </lineage>
</organism>
<dbReference type="EMBL" id="JAGIOC010000001">
    <property type="protein sequence ID" value="MBP2407558.1"/>
    <property type="molecule type" value="Genomic_DNA"/>
</dbReference>
<dbReference type="RefSeq" id="WP_209886896.1">
    <property type="nucleotide sequence ID" value="NZ_BAAAJV010000011.1"/>
</dbReference>
<evidence type="ECO:0000313" key="1">
    <source>
        <dbReference type="EMBL" id="MBP2407558.1"/>
    </source>
</evidence>
<gene>
    <name evidence="1" type="ORF">JOF44_000461</name>
</gene>
<protein>
    <submittedName>
        <fullName evidence="1">Uncharacterized protein</fullName>
    </submittedName>
</protein>
<accession>A0ABS4YFL1</accession>
<evidence type="ECO:0000313" key="2">
    <source>
        <dbReference type="Proteomes" id="UP000698222"/>
    </source>
</evidence>
<proteinExistence type="predicted"/>
<reference evidence="1 2" key="1">
    <citation type="submission" date="2021-03" db="EMBL/GenBank/DDBJ databases">
        <title>Sequencing the genomes of 1000 actinobacteria strains.</title>
        <authorList>
            <person name="Klenk H.-P."/>
        </authorList>
    </citation>
    <scope>NUCLEOTIDE SEQUENCE [LARGE SCALE GENOMIC DNA]</scope>
    <source>
        <strain evidence="1 2">DSM 14564</strain>
    </source>
</reference>
<dbReference type="Proteomes" id="UP000698222">
    <property type="component" value="Unassembled WGS sequence"/>
</dbReference>